<keyword evidence="2" id="KW-1185">Reference proteome</keyword>
<name>A0A4P9Z3X8_9FUNG</name>
<dbReference type="AlphaFoldDB" id="A0A4P9Z3X8"/>
<sequence length="172" mass="19316">MSADAVAAAASATVNISNQSKGYKITRRILYDDQSKRLEQPMPVAYGEKRVDSVHGAHGTLLYHISAENGETGHLELYILVGWDWEYSTFYFGLVECEGGDQAVWRTPHEFYGWFDRSSEKLLVNEQKNMLCWSVFDADRFALSVAFSGESATIDILIGDTTQHVTSRPLEL</sequence>
<protein>
    <submittedName>
        <fullName evidence="1">Uncharacterized protein</fullName>
    </submittedName>
</protein>
<gene>
    <name evidence="1" type="ORF">SYNPS1DRAFT_21170</name>
</gene>
<evidence type="ECO:0000313" key="2">
    <source>
        <dbReference type="Proteomes" id="UP000278143"/>
    </source>
</evidence>
<proteinExistence type="predicted"/>
<dbReference type="EMBL" id="KZ989240">
    <property type="protein sequence ID" value="RKP27263.1"/>
    <property type="molecule type" value="Genomic_DNA"/>
</dbReference>
<accession>A0A4P9Z3X8</accession>
<reference evidence="2" key="1">
    <citation type="journal article" date="2018" name="Nat. Microbiol.">
        <title>Leveraging single-cell genomics to expand the fungal tree of life.</title>
        <authorList>
            <person name="Ahrendt S.R."/>
            <person name="Quandt C.A."/>
            <person name="Ciobanu D."/>
            <person name="Clum A."/>
            <person name="Salamov A."/>
            <person name="Andreopoulos B."/>
            <person name="Cheng J.F."/>
            <person name="Woyke T."/>
            <person name="Pelin A."/>
            <person name="Henrissat B."/>
            <person name="Reynolds N.K."/>
            <person name="Benny G.L."/>
            <person name="Smith M.E."/>
            <person name="James T.Y."/>
            <person name="Grigoriev I.V."/>
        </authorList>
    </citation>
    <scope>NUCLEOTIDE SEQUENCE [LARGE SCALE GENOMIC DNA]</scope>
    <source>
        <strain evidence="2">Benny S71-1</strain>
    </source>
</reference>
<evidence type="ECO:0000313" key="1">
    <source>
        <dbReference type="EMBL" id="RKP27263.1"/>
    </source>
</evidence>
<organism evidence="1 2">
    <name type="scientific">Syncephalis pseudoplumigaleata</name>
    <dbReference type="NCBI Taxonomy" id="1712513"/>
    <lineage>
        <taxon>Eukaryota</taxon>
        <taxon>Fungi</taxon>
        <taxon>Fungi incertae sedis</taxon>
        <taxon>Zoopagomycota</taxon>
        <taxon>Zoopagomycotina</taxon>
        <taxon>Zoopagomycetes</taxon>
        <taxon>Zoopagales</taxon>
        <taxon>Piptocephalidaceae</taxon>
        <taxon>Syncephalis</taxon>
    </lineage>
</organism>
<dbReference type="Proteomes" id="UP000278143">
    <property type="component" value="Unassembled WGS sequence"/>
</dbReference>